<reference evidence="1 2" key="1">
    <citation type="journal article" date="2016" name="Mol. Biol. Evol.">
        <title>Genome-Wide Survey of Gut Fungi (Harpellales) Reveals the First Horizontally Transferred Ubiquitin Gene from a Mosquito Host.</title>
        <authorList>
            <person name="Wang Y."/>
            <person name="White M.M."/>
            <person name="Kvist S."/>
            <person name="Moncalvo J.M."/>
        </authorList>
    </citation>
    <scope>NUCLEOTIDE SEQUENCE [LARGE SCALE GENOMIC DNA]</scope>
    <source>
        <strain evidence="1 2">ALG-7-W6</strain>
    </source>
</reference>
<dbReference type="InterPro" id="IPR029058">
    <property type="entry name" value="AB_hydrolase_fold"/>
</dbReference>
<evidence type="ECO:0000313" key="1">
    <source>
        <dbReference type="EMBL" id="OLY84920.1"/>
    </source>
</evidence>
<sequence>MSGSIIRIKSRYDDKNLEIKINVADIEDPTSEESKINPKKHDLGIILVHPYPPLGNCFVANVIISSSNKRFELPGVSRIVLVGYSFGSMVVSGVDYSDYGSLDIKSVFISYPYSILWVLSSLNGKFYLEKIKRNLKHNLSKADQNHIQNSLIFISGTQDNFTSFENFKKLAEETKEYVKTLSQSDSSLDQKIVKDEYLTNCNHFYIGREGELSSRLIELIFNDE</sequence>
<dbReference type="SUPFAM" id="SSF53474">
    <property type="entry name" value="alpha/beta-Hydrolases"/>
    <property type="match status" value="1"/>
</dbReference>
<name>A0A1R0H6V3_9FUNG</name>
<proteinExistence type="predicted"/>
<dbReference type="STRING" id="133383.A0A1R0H6V3"/>
<dbReference type="PANTHER" id="PTHR42103">
    <property type="entry name" value="ALPHA/BETA-HYDROLASES SUPERFAMILY PROTEIN"/>
    <property type="match status" value="1"/>
</dbReference>
<dbReference type="Proteomes" id="UP000187455">
    <property type="component" value="Unassembled WGS sequence"/>
</dbReference>
<keyword evidence="2" id="KW-1185">Reference proteome</keyword>
<dbReference type="PANTHER" id="PTHR42103:SF2">
    <property type="entry name" value="AB HYDROLASE-1 DOMAIN-CONTAINING PROTEIN"/>
    <property type="match status" value="1"/>
</dbReference>
<evidence type="ECO:0000313" key="2">
    <source>
        <dbReference type="Proteomes" id="UP000187455"/>
    </source>
</evidence>
<dbReference type="AlphaFoldDB" id="A0A1R0H6V3"/>
<dbReference type="OrthoDB" id="10260961at2759"/>
<accession>A0A1R0H6V3</accession>
<comment type="caution">
    <text evidence="1">The sequence shown here is derived from an EMBL/GenBank/DDBJ whole genome shotgun (WGS) entry which is preliminary data.</text>
</comment>
<dbReference type="Gene3D" id="3.40.50.1820">
    <property type="entry name" value="alpha/beta hydrolase"/>
    <property type="match status" value="1"/>
</dbReference>
<protein>
    <submittedName>
        <fullName evidence="1">Uncharacterized protein</fullName>
    </submittedName>
</protein>
<dbReference type="EMBL" id="LSSL01000305">
    <property type="protein sequence ID" value="OLY84920.1"/>
    <property type="molecule type" value="Genomic_DNA"/>
</dbReference>
<organism evidence="1 2">
    <name type="scientific">Smittium mucronatum</name>
    <dbReference type="NCBI Taxonomy" id="133383"/>
    <lineage>
        <taxon>Eukaryota</taxon>
        <taxon>Fungi</taxon>
        <taxon>Fungi incertae sedis</taxon>
        <taxon>Zoopagomycota</taxon>
        <taxon>Kickxellomycotina</taxon>
        <taxon>Harpellomycetes</taxon>
        <taxon>Harpellales</taxon>
        <taxon>Legeriomycetaceae</taxon>
        <taxon>Smittium</taxon>
    </lineage>
</organism>
<gene>
    <name evidence="1" type="ORF">AYI68_g908</name>
</gene>